<feature type="transmembrane region" description="Helical" evidence="1">
    <location>
        <begin position="208"/>
        <end position="241"/>
    </location>
</feature>
<feature type="transmembrane region" description="Helical" evidence="1">
    <location>
        <begin position="272"/>
        <end position="293"/>
    </location>
</feature>
<organism evidence="3 4">
    <name type="scientific">Rhodanobacter lycopersici</name>
    <dbReference type="NCBI Taxonomy" id="3162487"/>
    <lineage>
        <taxon>Bacteria</taxon>
        <taxon>Pseudomonadati</taxon>
        <taxon>Pseudomonadota</taxon>
        <taxon>Gammaproteobacteria</taxon>
        <taxon>Lysobacterales</taxon>
        <taxon>Rhodanobacteraceae</taxon>
        <taxon>Rhodanobacter</taxon>
    </lineage>
</organism>
<dbReference type="InterPro" id="IPR025828">
    <property type="entry name" value="Put_sensor_dom"/>
</dbReference>
<keyword evidence="1" id="KW-0812">Transmembrane</keyword>
<reference evidence="3 4" key="1">
    <citation type="submission" date="2024-06" db="EMBL/GenBank/DDBJ databases">
        <authorList>
            <person name="Woo H."/>
        </authorList>
    </citation>
    <scope>NUCLEOTIDE SEQUENCE [LARGE SCALE GENOMIC DNA]</scope>
    <source>
        <strain evidence="3 4">Si-c</strain>
    </source>
</reference>
<sequence>MNAPSSSRPPRTIAEYLEQLRAALRGADPALIQDALYDAEEHLRAELYERPGRDEAAMLEHVVESYGAPDEVAEIYRDQEIRIQRAIRPPPPPKRRSAAGRFFGVIADPRAWGALFYLLFGLVTGIAYFTWVVAGLSMSAGFSVLIIGLPFIVLFFGSVRGLALLEGRLVETMLGVRMPRRPPYPPKHMSLFQRIGAMFTDPRSWSSMLYALLLLPLGIFYFTLIVTWLAVSLAFIAAPVIKLVAVFGHWDTGTCVGLSDGFCGGIEWLSGWGGATVLCVLGLLLFFALLHVVRGLGYLHGQLAKHLLVRGVERRA</sequence>
<dbReference type="RefSeq" id="WP_367852855.1">
    <property type="nucleotide sequence ID" value="NZ_JBFOHK010000001.1"/>
</dbReference>
<keyword evidence="1" id="KW-0472">Membrane</keyword>
<dbReference type="Pfam" id="PF22564">
    <property type="entry name" value="HAAS"/>
    <property type="match status" value="1"/>
</dbReference>
<accession>A0ABV3QBT7</accession>
<protein>
    <submittedName>
        <fullName evidence="3">Sensor domain-containing protein</fullName>
    </submittedName>
</protein>
<evidence type="ECO:0000313" key="3">
    <source>
        <dbReference type="EMBL" id="MEW9570782.1"/>
    </source>
</evidence>
<keyword evidence="1" id="KW-1133">Transmembrane helix</keyword>
<feature type="transmembrane region" description="Helical" evidence="1">
    <location>
        <begin position="111"/>
        <end position="134"/>
    </location>
</feature>
<dbReference type="EMBL" id="JBFOHK010000001">
    <property type="protein sequence ID" value="MEW9570782.1"/>
    <property type="molecule type" value="Genomic_DNA"/>
</dbReference>
<keyword evidence="4" id="KW-1185">Reference proteome</keyword>
<proteinExistence type="predicted"/>
<dbReference type="Pfam" id="PF13796">
    <property type="entry name" value="Sensor"/>
    <property type="match status" value="1"/>
</dbReference>
<gene>
    <name evidence="3" type="ORF">ABQJ54_03395</name>
</gene>
<name>A0ABV3QBT7_9GAMM</name>
<dbReference type="Proteomes" id="UP001556220">
    <property type="component" value="Unassembled WGS sequence"/>
</dbReference>
<feature type="domain" description="Putative sensor" evidence="2">
    <location>
        <begin position="117"/>
        <end position="308"/>
    </location>
</feature>
<evidence type="ECO:0000259" key="2">
    <source>
        <dbReference type="Pfam" id="PF13796"/>
    </source>
</evidence>
<evidence type="ECO:0000256" key="1">
    <source>
        <dbReference type="SAM" id="Phobius"/>
    </source>
</evidence>
<comment type="caution">
    <text evidence="3">The sequence shown here is derived from an EMBL/GenBank/DDBJ whole genome shotgun (WGS) entry which is preliminary data.</text>
</comment>
<feature type="transmembrane region" description="Helical" evidence="1">
    <location>
        <begin position="140"/>
        <end position="159"/>
    </location>
</feature>
<evidence type="ECO:0000313" key="4">
    <source>
        <dbReference type="Proteomes" id="UP001556220"/>
    </source>
</evidence>